<evidence type="ECO:0000313" key="2">
    <source>
        <dbReference type="Proteomes" id="UP000784294"/>
    </source>
</evidence>
<gene>
    <name evidence="1" type="ORF">PXEA_LOCUS13834</name>
</gene>
<proteinExistence type="predicted"/>
<dbReference type="AlphaFoldDB" id="A0A448WU70"/>
<keyword evidence="2" id="KW-1185">Reference proteome</keyword>
<reference evidence="1" key="1">
    <citation type="submission" date="2018-11" db="EMBL/GenBank/DDBJ databases">
        <authorList>
            <consortium name="Pathogen Informatics"/>
        </authorList>
    </citation>
    <scope>NUCLEOTIDE SEQUENCE</scope>
</reference>
<protein>
    <submittedName>
        <fullName evidence="1">Uncharacterized protein</fullName>
    </submittedName>
</protein>
<sequence>MIQLGGVFGIQFPPKLSFTGQLGPETSSFGVSTHILGKQIGQMSSRHLSDTGEQSNVLCDELAGKEDKPPTCRQNWDFTPSHPVTWRTYASERGTGCRFSESVCPSDRIKSVAMGIAERDRSTQTIRFEASFQRE</sequence>
<dbReference type="Proteomes" id="UP000784294">
    <property type="component" value="Unassembled WGS sequence"/>
</dbReference>
<name>A0A448WU70_9PLAT</name>
<evidence type="ECO:0000313" key="1">
    <source>
        <dbReference type="EMBL" id="VEL20394.1"/>
    </source>
</evidence>
<accession>A0A448WU70</accession>
<comment type="caution">
    <text evidence="1">The sequence shown here is derived from an EMBL/GenBank/DDBJ whole genome shotgun (WGS) entry which is preliminary data.</text>
</comment>
<organism evidence="1 2">
    <name type="scientific">Protopolystoma xenopodis</name>
    <dbReference type="NCBI Taxonomy" id="117903"/>
    <lineage>
        <taxon>Eukaryota</taxon>
        <taxon>Metazoa</taxon>
        <taxon>Spiralia</taxon>
        <taxon>Lophotrochozoa</taxon>
        <taxon>Platyhelminthes</taxon>
        <taxon>Monogenea</taxon>
        <taxon>Polyopisthocotylea</taxon>
        <taxon>Polystomatidea</taxon>
        <taxon>Polystomatidae</taxon>
        <taxon>Protopolystoma</taxon>
    </lineage>
</organism>
<dbReference type="EMBL" id="CAAALY010046226">
    <property type="protein sequence ID" value="VEL20394.1"/>
    <property type="molecule type" value="Genomic_DNA"/>
</dbReference>